<accession>A0ABT0X2J4</accession>
<gene>
    <name evidence="1" type="ORF">M1E25_02095</name>
</gene>
<organism evidence="1 2">
    <name type="scientific">Streptomyces meridianus</name>
    <dbReference type="NCBI Taxonomy" id="2938945"/>
    <lineage>
        <taxon>Bacteria</taxon>
        <taxon>Bacillati</taxon>
        <taxon>Actinomycetota</taxon>
        <taxon>Actinomycetes</taxon>
        <taxon>Kitasatosporales</taxon>
        <taxon>Streptomycetaceae</taxon>
        <taxon>Streptomyces</taxon>
    </lineage>
</organism>
<dbReference type="RefSeq" id="WP_251408518.1">
    <property type="nucleotide sequence ID" value="NZ_JAMQGM010000002.1"/>
</dbReference>
<keyword evidence="2" id="KW-1185">Reference proteome</keyword>
<dbReference type="EMBL" id="JAMQGM010000002">
    <property type="protein sequence ID" value="MCM2576153.1"/>
    <property type="molecule type" value="Genomic_DNA"/>
</dbReference>
<evidence type="ECO:0008006" key="3">
    <source>
        <dbReference type="Google" id="ProtNLM"/>
    </source>
</evidence>
<evidence type="ECO:0000313" key="1">
    <source>
        <dbReference type="EMBL" id="MCM2576153.1"/>
    </source>
</evidence>
<name>A0ABT0X2J4_9ACTN</name>
<sequence>MSEKTPPPAGPAGREQTIVCALCRVASPASPPPLSWICSLENGVRTYCCQDCARANIRAIEGRLDTSWW</sequence>
<dbReference type="Proteomes" id="UP001167160">
    <property type="component" value="Unassembled WGS sequence"/>
</dbReference>
<comment type="caution">
    <text evidence="1">The sequence shown here is derived from an EMBL/GenBank/DDBJ whole genome shotgun (WGS) entry which is preliminary data.</text>
</comment>
<protein>
    <recommendedName>
        <fullName evidence="3">Metal-binding protein</fullName>
    </recommendedName>
</protein>
<evidence type="ECO:0000313" key="2">
    <source>
        <dbReference type="Proteomes" id="UP001167160"/>
    </source>
</evidence>
<proteinExistence type="predicted"/>
<reference evidence="1" key="1">
    <citation type="journal article" date="2023" name="Int. J. Syst. Evol. Microbiol.">
        <title>Streptomyces meridianus sp. nov. isolated from brackish water of the Tagus estuary in Alcochete, Portugal.</title>
        <authorList>
            <person name="Santos J.D.N."/>
            <person name="Klimek D."/>
            <person name="Calusinska M."/>
            <person name="Lobo Da Cunha A."/>
            <person name="Catita J."/>
            <person name="Goncalves H."/>
            <person name="Gonzalez I."/>
            <person name="Reyes F."/>
            <person name="Lage O.M."/>
        </authorList>
    </citation>
    <scope>NUCLEOTIDE SEQUENCE</scope>
    <source>
        <strain evidence="1">MTZ3.1</strain>
    </source>
</reference>